<reference evidence="2 3" key="1">
    <citation type="journal article" date="2023" name="Genes (Basel)">
        <title>Chromosome-Level Genome Assembly and Circadian Gene Repertoire of the Patagonia Blennie Eleginops maclovinus-The Closest Ancestral Proxy of Antarctic Cryonotothenioids.</title>
        <authorList>
            <person name="Cheng C.C."/>
            <person name="Rivera-Colon A.G."/>
            <person name="Minhas B.F."/>
            <person name="Wilson L."/>
            <person name="Rayamajhi N."/>
            <person name="Vargas-Chacoff L."/>
            <person name="Catchen J.M."/>
        </authorList>
    </citation>
    <scope>NUCLEOTIDE SEQUENCE [LARGE SCALE GENOMIC DNA]</scope>
    <source>
        <strain evidence="2">JMC-PN-2008</strain>
    </source>
</reference>
<sequence>MISVPTVPEHRRGNAGRKSTTSDEDRMEREREREEEEEEEEDKREAENIAQRFRGNSITVAKSDGILHPTDPLPSCLPLPILLNPPSTFKRT</sequence>
<protein>
    <submittedName>
        <fullName evidence="2">Uncharacterized protein</fullName>
    </submittedName>
</protein>
<feature type="region of interest" description="Disordered" evidence="1">
    <location>
        <begin position="1"/>
        <end position="92"/>
    </location>
</feature>
<reference evidence="2 3" key="2">
    <citation type="journal article" date="2023" name="Mol. Biol. Evol.">
        <title>Genomics of Secondarily Temperate Adaptation in the Only Non-Antarctic Icefish.</title>
        <authorList>
            <person name="Rivera-Colon A.G."/>
            <person name="Rayamajhi N."/>
            <person name="Minhas B.F."/>
            <person name="Madrigal G."/>
            <person name="Bilyk K.T."/>
            <person name="Yoon V."/>
            <person name="Hune M."/>
            <person name="Gregory S."/>
            <person name="Cheng C.H.C."/>
            <person name="Catchen J.M."/>
        </authorList>
    </citation>
    <scope>NUCLEOTIDE SEQUENCE [LARGE SCALE GENOMIC DNA]</scope>
    <source>
        <strain evidence="2">JMC-PN-2008</strain>
    </source>
</reference>
<gene>
    <name evidence="2" type="ORF">PBY51_022060</name>
</gene>
<evidence type="ECO:0000256" key="1">
    <source>
        <dbReference type="SAM" id="MobiDB-lite"/>
    </source>
</evidence>
<name>A0AAN7XA83_ELEMC</name>
<feature type="compositionally biased region" description="Basic and acidic residues" evidence="1">
    <location>
        <begin position="20"/>
        <end position="32"/>
    </location>
</feature>
<evidence type="ECO:0000313" key="2">
    <source>
        <dbReference type="EMBL" id="KAK5860596.1"/>
    </source>
</evidence>
<comment type="caution">
    <text evidence="2">The sequence shown here is derived from an EMBL/GenBank/DDBJ whole genome shotgun (WGS) entry which is preliminary data.</text>
</comment>
<evidence type="ECO:0000313" key="3">
    <source>
        <dbReference type="Proteomes" id="UP001346869"/>
    </source>
</evidence>
<accession>A0AAN7XA83</accession>
<proteinExistence type="predicted"/>
<keyword evidence="3" id="KW-1185">Reference proteome</keyword>
<dbReference type="AlphaFoldDB" id="A0AAN7XA83"/>
<dbReference type="Proteomes" id="UP001346869">
    <property type="component" value="Unassembled WGS sequence"/>
</dbReference>
<feature type="compositionally biased region" description="Acidic residues" evidence="1">
    <location>
        <begin position="33"/>
        <end position="42"/>
    </location>
</feature>
<organism evidence="2 3">
    <name type="scientific">Eleginops maclovinus</name>
    <name type="common">Patagonian blennie</name>
    <name type="synonym">Eleginus maclovinus</name>
    <dbReference type="NCBI Taxonomy" id="56733"/>
    <lineage>
        <taxon>Eukaryota</taxon>
        <taxon>Metazoa</taxon>
        <taxon>Chordata</taxon>
        <taxon>Craniata</taxon>
        <taxon>Vertebrata</taxon>
        <taxon>Euteleostomi</taxon>
        <taxon>Actinopterygii</taxon>
        <taxon>Neopterygii</taxon>
        <taxon>Teleostei</taxon>
        <taxon>Neoteleostei</taxon>
        <taxon>Acanthomorphata</taxon>
        <taxon>Eupercaria</taxon>
        <taxon>Perciformes</taxon>
        <taxon>Notothenioidei</taxon>
        <taxon>Eleginopidae</taxon>
        <taxon>Eleginops</taxon>
    </lineage>
</organism>
<dbReference type="EMBL" id="JAUZQC010000013">
    <property type="protein sequence ID" value="KAK5860596.1"/>
    <property type="molecule type" value="Genomic_DNA"/>
</dbReference>